<feature type="compositionally biased region" description="Basic and acidic residues" evidence="7">
    <location>
        <begin position="584"/>
        <end position="595"/>
    </location>
</feature>
<feature type="compositionally biased region" description="Low complexity" evidence="7">
    <location>
        <begin position="268"/>
        <end position="287"/>
    </location>
</feature>
<feature type="domain" description="RING-type" evidence="9">
    <location>
        <begin position="493"/>
        <end position="531"/>
    </location>
</feature>
<feature type="region of interest" description="Disordered" evidence="7">
    <location>
        <begin position="156"/>
        <end position="436"/>
    </location>
</feature>
<feature type="region of interest" description="Disordered" evidence="7">
    <location>
        <begin position="455"/>
        <end position="485"/>
    </location>
</feature>
<evidence type="ECO:0000256" key="2">
    <source>
        <dbReference type="ARBA" id="ARBA00017908"/>
    </source>
</evidence>
<dbReference type="Proteomes" id="UP000054498">
    <property type="component" value="Unassembled WGS sequence"/>
</dbReference>
<gene>
    <name evidence="10" type="ORF">MNEG_9793</name>
</gene>
<accession>A0A0D2M3P5</accession>
<dbReference type="GO" id="GO:0006513">
    <property type="term" value="P:protein monoubiquitination"/>
    <property type="evidence" value="ECO:0007669"/>
    <property type="project" value="InterPro"/>
</dbReference>
<dbReference type="Gene3D" id="3.30.40.10">
    <property type="entry name" value="Zinc/RING finger domain, C3HC4 (zinc finger)"/>
    <property type="match status" value="1"/>
</dbReference>
<evidence type="ECO:0000256" key="7">
    <source>
        <dbReference type="SAM" id="MobiDB-lite"/>
    </source>
</evidence>
<dbReference type="GO" id="GO:0005634">
    <property type="term" value="C:nucleus"/>
    <property type="evidence" value="ECO:0007669"/>
    <property type="project" value="TreeGrafter"/>
</dbReference>
<dbReference type="OrthoDB" id="5330228at2759"/>
<keyword evidence="11" id="KW-1185">Reference proteome</keyword>
<evidence type="ECO:0000256" key="3">
    <source>
        <dbReference type="ARBA" id="ARBA00022723"/>
    </source>
</evidence>
<dbReference type="Pfam" id="PF13923">
    <property type="entry name" value="zf-C3HC4_2"/>
    <property type="match status" value="1"/>
</dbReference>
<dbReference type="InterPro" id="IPR013083">
    <property type="entry name" value="Znf_RING/FYVE/PHD"/>
</dbReference>
<dbReference type="SUPFAM" id="SSF49879">
    <property type="entry name" value="SMAD/FHA domain"/>
    <property type="match status" value="1"/>
</dbReference>
<feature type="compositionally biased region" description="Low complexity" evidence="7">
    <location>
        <begin position="181"/>
        <end position="228"/>
    </location>
</feature>
<organism evidence="10 11">
    <name type="scientific">Monoraphidium neglectum</name>
    <dbReference type="NCBI Taxonomy" id="145388"/>
    <lineage>
        <taxon>Eukaryota</taxon>
        <taxon>Viridiplantae</taxon>
        <taxon>Chlorophyta</taxon>
        <taxon>core chlorophytes</taxon>
        <taxon>Chlorophyceae</taxon>
        <taxon>CS clade</taxon>
        <taxon>Sphaeropleales</taxon>
        <taxon>Selenastraceae</taxon>
        <taxon>Monoraphidium</taxon>
    </lineage>
</organism>
<dbReference type="PROSITE" id="PS50089">
    <property type="entry name" value="ZF_RING_2"/>
    <property type="match status" value="1"/>
</dbReference>
<dbReference type="Pfam" id="PF00498">
    <property type="entry name" value="FHA"/>
    <property type="match status" value="1"/>
</dbReference>
<dbReference type="GO" id="GO:0006301">
    <property type="term" value="P:DNA damage tolerance"/>
    <property type="evidence" value="ECO:0007669"/>
    <property type="project" value="InterPro"/>
</dbReference>
<dbReference type="AlphaFoldDB" id="A0A0D2M3P5"/>
<dbReference type="GO" id="GO:0003697">
    <property type="term" value="F:single-stranded DNA binding"/>
    <property type="evidence" value="ECO:0007669"/>
    <property type="project" value="InterPro"/>
</dbReference>
<proteinExistence type="inferred from homology"/>
<keyword evidence="5" id="KW-0862">Zinc</keyword>
<comment type="similarity">
    <text evidence="1">Belongs to the CHFR family.</text>
</comment>
<dbReference type="PROSITE" id="PS00518">
    <property type="entry name" value="ZF_RING_1"/>
    <property type="match status" value="1"/>
</dbReference>
<dbReference type="GO" id="GO:0061630">
    <property type="term" value="F:ubiquitin protein ligase activity"/>
    <property type="evidence" value="ECO:0007669"/>
    <property type="project" value="InterPro"/>
</dbReference>
<name>A0A0D2M3P5_9CHLO</name>
<evidence type="ECO:0000259" key="8">
    <source>
        <dbReference type="PROSITE" id="PS50006"/>
    </source>
</evidence>
<dbReference type="PROSITE" id="PS50006">
    <property type="entry name" value="FHA_DOMAIN"/>
    <property type="match status" value="1"/>
</dbReference>
<dbReference type="InterPro" id="IPR008984">
    <property type="entry name" value="SMAD_FHA_dom_sf"/>
</dbReference>
<dbReference type="InterPro" id="IPR000253">
    <property type="entry name" value="FHA_dom"/>
</dbReference>
<dbReference type="InterPro" id="IPR001841">
    <property type="entry name" value="Znf_RING"/>
</dbReference>
<dbReference type="SMART" id="SM00184">
    <property type="entry name" value="RING"/>
    <property type="match status" value="1"/>
</dbReference>
<evidence type="ECO:0000256" key="6">
    <source>
        <dbReference type="PROSITE-ProRule" id="PRU00175"/>
    </source>
</evidence>
<dbReference type="Gene3D" id="2.60.200.20">
    <property type="match status" value="1"/>
</dbReference>
<feature type="compositionally biased region" description="Basic and acidic residues" evidence="7">
    <location>
        <begin position="308"/>
        <end position="323"/>
    </location>
</feature>
<evidence type="ECO:0000313" key="10">
    <source>
        <dbReference type="EMBL" id="KIY98169.1"/>
    </source>
</evidence>
<feature type="compositionally biased region" description="Gly residues" evidence="7">
    <location>
        <begin position="657"/>
        <end position="668"/>
    </location>
</feature>
<dbReference type="STRING" id="145388.A0A0D2M3P5"/>
<dbReference type="InterPro" id="IPR039577">
    <property type="entry name" value="Rad18"/>
</dbReference>
<feature type="region of interest" description="Disordered" evidence="7">
    <location>
        <begin position="584"/>
        <end position="688"/>
    </location>
</feature>
<sequence>MSLRRMSESADLPGHVDIAAWIARSADGRLTLGRRKEHLGLETGAAPRLLSRLHCSLRLDGRDLLLTDHGSTNGTFYCHPEAEENAQRAPAHEEVRLPPGTAVYFGGGMVINVSDGAGGEAPAPNPAAYVYMAPEGSAVRALLGRSGGDIGGVSGDSGGAAACGPERAGSSGRLAPQPARQQQQQQQQQQQWQQQQQQDMQQQQPQQQQQQPQQPQQPQQQQEDMQQQHARPALQQIQQPSIGSQPSSQPQASGGSRSEGGGLQMEVGARGASQQEQQGQPRQQEPQEQQERWRRRPGRGAEVSTPTAKRDPHAPPRPPRESQDSASVSVGSRPRARARRPEGGQLLSGAQPAVPVQVRQQQQPERRPGKTSSQGGQGNLEEEDDWDVLVVEERATAGPQDIGGAAAPGQRRRGSLVADSGGEAAPEEWRIGRSSKRRALSRGADAMGTRCASAEVPAAEEPALRAGRPAGPADAPAPGSPPPEDELAAEATCAICRDLFVSPFVLGCSHTFCGDCLHSWLARKAQCPNCRAAVAAPPLPNRGLDNIARVLAARGAGASQGARQERLAAWRAVEAAVQREWERGLRHEGEQRKEAPPQPAVAGHEGRVQQSGELRSAQPGASQRPRPAQPRGQRAAAGAGRGRGGVAARRLLAAARGRGGGGGGGAGRSGRRLGPAWQIPMDALFPPH</sequence>
<protein>
    <recommendedName>
        <fullName evidence="2">E3 ubiquitin-protein ligase CHFR</fullName>
    </recommendedName>
</protein>
<dbReference type="SUPFAM" id="SSF57850">
    <property type="entry name" value="RING/U-box"/>
    <property type="match status" value="1"/>
</dbReference>
<keyword evidence="3" id="KW-0479">Metal-binding</keyword>
<evidence type="ECO:0000256" key="1">
    <source>
        <dbReference type="ARBA" id="ARBA00005797"/>
    </source>
</evidence>
<dbReference type="PANTHER" id="PTHR14134:SF2">
    <property type="entry name" value="E3 UBIQUITIN-PROTEIN LIGASE RAD18"/>
    <property type="match status" value="1"/>
</dbReference>
<feature type="domain" description="FHA" evidence="8">
    <location>
        <begin position="30"/>
        <end position="76"/>
    </location>
</feature>
<feature type="compositionally biased region" description="Low complexity" evidence="7">
    <location>
        <begin position="617"/>
        <end position="638"/>
    </location>
</feature>
<evidence type="ECO:0000256" key="5">
    <source>
        <dbReference type="ARBA" id="ARBA00022833"/>
    </source>
</evidence>
<evidence type="ECO:0000313" key="11">
    <source>
        <dbReference type="Proteomes" id="UP000054498"/>
    </source>
</evidence>
<dbReference type="InterPro" id="IPR017907">
    <property type="entry name" value="Znf_RING_CS"/>
</dbReference>
<feature type="compositionally biased region" description="Low complexity" evidence="7">
    <location>
        <begin position="455"/>
        <end position="477"/>
    </location>
</feature>
<feature type="compositionally biased region" description="Low complexity" evidence="7">
    <location>
        <begin position="350"/>
        <end position="363"/>
    </location>
</feature>
<keyword evidence="4 6" id="KW-0863">Zinc-finger</keyword>
<evidence type="ECO:0000259" key="9">
    <source>
        <dbReference type="PROSITE" id="PS50089"/>
    </source>
</evidence>
<dbReference type="RefSeq" id="XP_013897189.1">
    <property type="nucleotide sequence ID" value="XM_014041735.1"/>
</dbReference>
<dbReference type="GO" id="GO:0008270">
    <property type="term" value="F:zinc ion binding"/>
    <property type="evidence" value="ECO:0007669"/>
    <property type="project" value="UniProtKB-KW"/>
</dbReference>
<dbReference type="GeneID" id="25742668"/>
<dbReference type="GO" id="GO:0097505">
    <property type="term" value="C:Rad6-Rad18 complex"/>
    <property type="evidence" value="ECO:0007669"/>
    <property type="project" value="TreeGrafter"/>
</dbReference>
<dbReference type="PANTHER" id="PTHR14134">
    <property type="entry name" value="E3 UBIQUITIN-PROTEIN LIGASE RAD18"/>
    <property type="match status" value="1"/>
</dbReference>
<reference evidence="10 11" key="1">
    <citation type="journal article" date="2013" name="BMC Genomics">
        <title>Reconstruction of the lipid metabolism for the microalga Monoraphidium neglectum from its genome sequence reveals characteristics suitable for biofuel production.</title>
        <authorList>
            <person name="Bogen C."/>
            <person name="Al-Dilaimi A."/>
            <person name="Albersmeier A."/>
            <person name="Wichmann J."/>
            <person name="Grundmann M."/>
            <person name="Rupp O."/>
            <person name="Lauersen K.J."/>
            <person name="Blifernez-Klassen O."/>
            <person name="Kalinowski J."/>
            <person name="Goesmann A."/>
            <person name="Mussgnug J.H."/>
            <person name="Kruse O."/>
        </authorList>
    </citation>
    <scope>NUCLEOTIDE SEQUENCE [LARGE SCALE GENOMIC DNA]</scope>
    <source>
        <strain evidence="10 11">SAG 48.87</strain>
    </source>
</reference>
<feature type="compositionally biased region" description="Low complexity" evidence="7">
    <location>
        <begin position="235"/>
        <end position="256"/>
    </location>
</feature>
<evidence type="ECO:0000256" key="4">
    <source>
        <dbReference type="ARBA" id="ARBA00022771"/>
    </source>
</evidence>
<dbReference type="KEGG" id="mng:MNEG_9793"/>
<feature type="compositionally biased region" description="Low complexity" evidence="7">
    <location>
        <begin position="646"/>
        <end position="656"/>
    </location>
</feature>
<dbReference type="EMBL" id="KK102285">
    <property type="protein sequence ID" value="KIY98169.1"/>
    <property type="molecule type" value="Genomic_DNA"/>
</dbReference>